<evidence type="ECO:0000313" key="4">
    <source>
        <dbReference type="Proteomes" id="UP000228758"/>
    </source>
</evidence>
<evidence type="ECO:0000256" key="1">
    <source>
        <dbReference type="SAM" id="MobiDB-lite"/>
    </source>
</evidence>
<keyword evidence="4" id="KW-1185">Reference proteome</keyword>
<dbReference type="Proteomes" id="UP000228758">
    <property type="component" value="Unassembled WGS sequence"/>
</dbReference>
<organism evidence="3 4">
    <name type="scientific">Diaminobutyricimonas aerilata</name>
    <dbReference type="NCBI Taxonomy" id="1162967"/>
    <lineage>
        <taxon>Bacteria</taxon>
        <taxon>Bacillati</taxon>
        <taxon>Actinomycetota</taxon>
        <taxon>Actinomycetes</taxon>
        <taxon>Micrococcales</taxon>
        <taxon>Microbacteriaceae</taxon>
        <taxon>Diaminobutyricimonas</taxon>
    </lineage>
</organism>
<dbReference type="PROSITE" id="PS51257">
    <property type="entry name" value="PROKAR_LIPOPROTEIN"/>
    <property type="match status" value="1"/>
</dbReference>
<accession>A0A2M9CN65</accession>
<feature type="region of interest" description="Disordered" evidence="1">
    <location>
        <begin position="26"/>
        <end position="61"/>
    </location>
</feature>
<dbReference type="RefSeq" id="WP_170028592.1">
    <property type="nucleotide sequence ID" value="NZ_PGFF01000001.1"/>
</dbReference>
<evidence type="ECO:0000313" key="3">
    <source>
        <dbReference type="EMBL" id="PJJ73346.1"/>
    </source>
</evidence>
<proteinExistence type="predicted"/>
<dbReference type="EMBL" id="PGFF01000001">
    <property type="protein sequence ID" value="PJJ73346.1"/>
    <property type="molecule type" value="Genomic_DNA"/>
</dbReference>
<reference evidence="3 4" key="1">
    <citation type="submission" date="2017-11" db="EMBL/GenBank/DDBJ databases">
        <title>Genomic Encyclopedia of Archaeal and Bacterial Type Strains, Phase II (KMG-II): From Individual Species to Whole Genera.</title>
        <authorList>
            <person name="Goeker M."/>
        </authorList>
    </citation>
    <scope>NUCLEOTIDE SEQUENCE [LARGE SCALE GENOMIC DNA]</scope>
    <source>
        <strain evidence="3 4">DSM 27393</strain>
    </source>
</reference>
<gene>
    <name evidence="3" type="ORF">CLV46_2932</name>
</gene>
<feature type="chain" id="PRO_5039684086" evidence="2">
    <location>
        <begin position="26"/>
        <end position="182"/>
    </location>
</feature>
<dbReference type="AlphaFoldDB" id="A0A2M9CN65"/>
<keyword evidence="2" id="KW-0732">Signal</keyword>
<sequence length="182" mass="18650">MHTSPLRTAAVAAAFLSLGLLSGCAAPAPTPEPAPAGDTGADDTATDDTTDDAGDGSPYGTWSQALETQLMQLDTWYDAWTGGGCDVAAAIDAPGECRQLITTAQLTSASMAEVFSSRGDAPDEVADQLDAIEAAVDETVDAATPWAEQECMWELTDECAAPAEAIIDGVLSIHDAAEGWSA</sequence>
<evidence type="ECO:0000256" key="2">
    <source>
        <dbReference type="SAM" id="SignalP"/>
    </source>
</evidence>
<feature type="compositionally biased region" description="Acidic residues" evidence="1">
    <location>
        <begin position="40"/>
        <end position="54"/>
    </location>
</feature>
<comment type="caution">
    <text evidence="3">The sequence shown here is derived from an EMBL/GenBank/DDBJ whole genome shotgun (WGS) entry which is preliminary data.</text>
</comment>
<feature type="signal peptide" evidence="2">
    <location>
        <begin position="1"/>
        <end position="25"/>
    </location>
</feature>
<name>A0A2M9CN65_9MICO</name>
<protein>
    <submittedName>
        <fullName evidence="3">Uncharacterized protein</fullName>
    </submittedName>
</protein>